<keyword evidence="1" id="KW-0812">Transmembrane</keyword>
<dbReference type="InterPro" id="IPR005325">
    <property type="entry name" value="DUF308_memb"/>
</dbReference>
<dbReference type="Proteomes" id="UP000284243">
    <property type="component" value="Unassembled WGS sequence"/>
</dbReference>
<dbReference type="EMBL" id="QRYW01000049">
    <property type="protein sequence ID" value="RGV19508.1"/>
    <property type="molecule type" value="Genomic_DNA"/>
</dbReference>
<dbReference type="OMA" id="PEWITIM"/>
<dbReference type="EMBL" id="QSCO01000011">
    <property type="protein sequence ID" value="RGY06653.1"/>
    <property type="molecule type" value="Genomic_DNA"/>
</dbReference>
<dbReference type="EMBL" id="JAQMRD010000031">
    <property type="protein sequence ID" value="MDB9224783.1"/>
    <property type="molecule type" value="Genomic_DNA"/>
</dbReference>
<feature type="transmembrane region" description="Helical" evidence="1">
    <location>
        <begin position="97"/>
        <end position="115"/>
    </location>
</feature>
<comment type="caution">
    <text evidence="4">The sequence shown here is derived from an EMBL/GenBank/DDBJ whole genome shotgun (WGS) entry which is preliminary data.</text>
</comment>
<name>A0A1Y3YH45_9BACT</name>
<evidence type="ECO:0000256" key="1">
    <source>
        <dbReference type="SAM" id="Phobius"/>
    </source>
</evidence>
<dbReference type="EMBL" id="QRYC01000001">
    <property type="protein sequence ID" value="RGU59045.1"/>
    <property type="molecule type" value="Genomic_DNA"/>
</dbReference>
<dbReference type="PANTHER" id="PTHR34989">
    <property type="entry name" value="PROTEIN HDED"/>
    <property type="match status" value="1"/>
</dbReference>
<evidence type="ECO:0000313" key="8">
    <source>
        <dbReference type="Proteomes" id="UP000284434"/>
    </source>
</evidence>
<evidence type="ECO:0000313" key="7">
    <source>
        <dbReference type="Proteomes" id="UP000284243"/>
    </source>
</evidence>
<keyword evidence="1" id="KW-1133">Transmembrane helix</keyword>
<dbReference type="Proteomes" id="UP000284434">
    <property type="component" value="Unassembled WGS sequence"/>
</dbReference>
<evidence type="ECO:0000313" key="3">
    <source>
        <dbReference type="EMBL" id="RGU59045.1"/>
    </source>
</evidence>
<gene>
    <name evidence="4" type="ORF">DWW24_18200</name>
    <name evidence="3" type="ORF">DWW57_01245</name>
    <name evidence="5" type="ORF">DXA53_09045</name>
    <name evidence="2" type="ORF">PN645_17540</name>
</gene>
<dbReference type="AlphaFoldDB" id="A0A1Y3YH45"/>
<dbReference type="GeneID" id="61273831"/>
<protein>
    <submittedName>
        <fullName evidence="2">DUF308 domain-containing protein</fullName>
    </submittedName>
</protein>
<dbReference type="GO" id="GO:0005886">
    <property type="term" value="C:plasma membrane"/>
    <property type="evidence" value="ECO:0007669"/>
    <property type="project" value="TreeGrafter"/>
</dbReference>
<dbReference type="Pfam" id="PF03729">
    <property type="entry name" value="DUF308"/>
    <property type="match status" value="2"/>
</dbReference>
<dbReference type="RefSeq" id="WP_013610917.1">
    <property type="nucleotide sequence ID" value="NZ_CABJFF010000023.1"/>
</dbReference>
<evidence type="ECO:0000313" key="5">
    <source>
        <dbReference type="EMBL" id="RGY06653.1"/>
    </source>
</evidence>
<accession>A0A1Y3YH45</accession>
<dbReference type="PANTHER" id="PTHR34989:SF1">
    <property type="entry name" value="PROTEIN HDED"/>
    <property type="match status" value="1"/>
</dbReference>
<keyword evidence="1" id="KW-0472">Membrane</keyword>
<organism evidence="4 6">
    <name type="scientific">Odoribacter splanchnicus</name>
    <dbReference type="NCBI Taxonomy" id="28118"/>
    <lineage>
        <taxon>Bacteria</taxon>
        <taxon>Pseudomonadati</taxon>
        <taxon>Bacteroidota</taxon>
        <taxon>Bacteroidia</taxon>
        <taxon>Bacteroidales</taxon>
        <taxon>Odoribacteraceae</taxon>
        <taxon>Odoribacter</taxon>
    </lineage>
</organism>
<dbReference type="InterPro" id="IPR052712">
    <property type="entry name" value="Acid_resist_chaperone_HdeD"/>
</dbReference>
<evidence type="ECO:0000313" key="6">
    <source>
        <dbReference type="Proteomes" id="UP000283426"/>
    </source>
</evidence>
<feature type="transmembrane region" description="Helical" evidence="1">
    <location>
        <begin position="70"/>
        <end position="91"/>
    </location>
</feature>
<dbReference type="Proteomes" id="UP000283426">
    <property type="component" value="Unassembled WGS sequence"/>
</dbReference>
<sequence>METTETYSSNNRYWWLMLIIGILSILCGIWVFRNPVESYFALAVYFSIMFILYGIGEIVNAFAGQRYRNWGWGLAVGILDLVIGFILLGNLAWAADLLPYVVGFILMFVGIGFIGQSSQMQSFRIPNWGWVLTGGILTLIFAFLIIFHPLFGIFNIIVWTGLAFIFGGISAIFYSFSLKN</sequence>
<feature type="transmembrane region" description="Helical" evidence="1">
    <location>
        <begin position="38"/>
        <end position="63"/>
    </location>
</feature>
<reference evidence="2" key="2">
    <citation type="submission" date="2023-01" db="EMBL/GenBank/DDBJ databases">
        <title>Human gut microbiome strain richness.</title>
        <authorList>
            <person name="Chen-Liaw A."/>
        </authorList>
    </citation>
    <scope>NUCLEOTIDE SEQUENCE</scope>
    <source>
        <strain evidence="2">RTP21484st1_B7_RTP21484_190118</strain>
    </source>
</reference>
<evidence type="ECO:0000313" key="4">
    <source>
        <dbReference type="EMBL" id="RGV19508.1"/>
    </source>
</evidence>
<feature type="transmembrane region" description="Helical" evidence="1">
    <location>
        <begin position="153"/>
        <end position="176"/>
    </location>
</feature>
<reference evidence="6 7" key="1">
    <citation type="submission" date="2018-08" db="EMBL/GenBank/DDBJ databases">
        <title>A genome reference for cultivated species of the human gut microbiota.</title>
        <authorList>
            <person name="Zou Y."/>
            <person name="Xue W."/>
            <person name="Luo G."/>
        </authorList>
    </citation>
    <scope>NUCLEOTIDE SEQUENCE [LARGE SCALE GENOMIC DNA]</scope>
    <source>
        <strain evidence="4 6">AF14-6AC</strain>
        <strain evidence="3 7">AF16-14</strain>
        <strain evidence="5 8">OF03-11</strain>
    </source>
</reference>
<evidence type="ECO:0000313" key="2">
    <source>
        <dbReference type="EMBL" id="MDB9224783.1"/>
    </source>
</evidence>
<feature type="transmembrane region" description="Helical" evidence="1">
    <location>
        <begin position="127"/>
        <end position="147"/>
    </location>
</feature>
<proteinExistence type="predicted"/>
<dbReference type="Proteomes" id="UP001212263">
    <property type="component" value="Unassembled WGS sequence"/>
</dbReference>
<feature type="transmembrane region" description="Helical" evidence="1">
    <location>
        <begin position="12"/>
        <end position="32"/>
    </location>
</feature>